<protein>
    <submittedName>
        <fullName evidence="3">DUF3124 domain-containing protein</fullName>
    </submittedName>
</protein>
<keyword evidence="2" id="KW-1185">Reference proteome</keyword>
<evidence type="ECO:0000313" key="3">
    <source>
        <dbReference type="WBParaSite" id="NBR_0002144501-mRNA-1"/>
    </source>
</evidence>
<reference evidence="3" key="1">
    <citation type="submission" date="2017-02" db="UniProtKB">
        <authorList>
            <consortium name="WormBaseParasite"/>
        </authorList>
    </citation>
    <scope>IDENTIFICATION</scope>
</reference>
<organism evidence="3">
    <name type="scientific">Nippostrongylus brasiliensis</name>
    <name type="common">Rat hookworm</name>
    <dbReference type="NCBI Taxonomy" id="27835"/>
    <lineage>
        <taxon>Eukaryota</taxon>
        <taxon>Metazoa</taxon>
        <taxon>Ecdysozoa</taxon>
        <taxon>Nematoda</taxon>
        <taxon>Chromadorea</taxon>
        <taxon>Rhabditida</taxon>
        <taxon>Rhabditina</taxon>
        <taxon>Rhabditomorpha</taxon>
        <taxon>Strongyloidea</taxon>
        <taxon>Heligmosomidae</taxon>
        <taxon>Nippostrongylus</taxon>
    </lineage>
</organism>
<reference evidence="1 2" key="2">
    <citation type="submission" date="2018-11" db="EMBL/GenBank/DDBJ databases">
        <authorList>
            <consortium name="Pathogen Informatics"/>
        </authorList>
    </citation>
    <scope>NUCLEOTIDE SEQUENCE [LARGE SCALE GENOMIC DNA]</scope>
</reference>
<dbReference type="EMBL" id="UYSL01026345">
    <property type="protein sequence ID" value="VDL85241.1"/>
    <property type="molecule type" value="Genomic_DNA"/>
</dbReference>
<dbReference type="Proteomes" id="UP000271162">
    <property type="component" value="Unassembled WGS sequence"/>
</dbReference>
<dbReference type="AlphaFoldDB" id="A0A0N4YW23"/>
<gene>
    <name evidence="1" type="ORF">NBR_LOCUS21446</name>
</gene>
<dbReference type="WBParaSite" id="NBR_0002144501-mRNA-1">
    <property type="protein sequence ID" value="NBR_0002144501-mRNA-1"/>
    <property type="gene ID" value="NBR_0002144501"/>
</dbReference>
<name>A0A0N4YW23_NIPBR</name>
<sequence length="117" mass="13264">MIDAKTAQPIAKIEEFAILVTATNVFVLLAMVEDSTPRVDYYVIFPDKNRNNQWKTVTATQTYQNLTITLGKEGKDEQEEFEQCFFWIASPSNTQLEVRVAGLNGTYPTAVHMQELS</sequence>
<proteinExistence type="predicted"/>
<evidence type="ECO:0000313" key="1">
    <source>
        <dbReference type="EMBL" id="VDL85241.1"/>
    </source>
</evidence>
<accession>A0A0N4YW23</accession>
<evidence type="ECO:0000313" key="2">
    <source>
        <dbReference type="Proteomes" id="UP000271162"/>
    </source>
</evidence>